<proteinExistence type="predicted"/>
<dbReference type="EMBL" id="KI911139">
    <property type="protein sequence ID" value="ETS06724.1"/>
    <property type="molecule type" value="Genomic_DNA"/>
</dbReference>
<protein>
    <submittedName>
        <fullName evidence="1">Uncharacterized protein</fullName>
    </submittedName>
</protein>
<dbReference type="Proteomes" id="UP000024376">
    <property type="component" value="Unassembled WGS sequence"/>
</dbReference>
<dbReference type="PANTHER" id="PTHR42732">
    <property type="entry name" value="BETA-GALACTOSIDASE"/>
    <property type="match status" value="1"/>
</dbReference>
<dbReference type="InterPro" id="IPR008979">
    <property type="entry name" value="Galactose-bd-like_sf"/>
</dbReference>
<evidence type="ECO:0000313" key="2">
    <source>
        <dbReference type="Proteomes" id="UP000024376"/>
    </source>
</evidence>
<sequence>MDHSELAEMIAFPLRNAATSDTPDKIPSHRRCKAISITTCQSIPAPTFSAPDRAGCHWTALVNDSLTMTMSDWPFDGTNPAYQLKLPSKGAAQKGGYKTESDTITQRIAAGTQDLHKDNVFTTNGFANINHNQLIVLSCVFQSPCVGHQQTRHSRSALERKKALQTYATRLNDKTAVVSCCGSAPWMTEPLSGSTEALSAHYEASFWVNRSLVGTHRGGHVPFQFDVTDTLDADTRDVHRVTVRVCGKQSNEVTMTMGMQSIQWSSGVGLWRLDDAPCFQMLCLDQGYWPATFLTPESSYSLEKDVPAISRLFQSGVYGICQAGHQPSVGGDLDVSICSSSHILGAMAYYYINLRIASRTLDPTRSINDNCGWEHICTNMFTFHDYSDDPELQDVCRTECHFRAWGYTTAMGPEDLL</sequence>
<accession>A0A024SKT1</accession>
<dbReference type="SUPFAM" id="SSF49785">
    <property type="entry name" value="Galactose-binding domain-like"/>
    <property type="match status" value="1"/>
</dbReference>
<name>A0A024SKT1_HYPJR</name>
<dbReference type="AlphaFoldDB" id="A0A024SKT1"/>
<dbReference type="KEGG" id="trr:M419DRAFT_69375"/>
<evidence type="ECO:0000313" key="1">
    <source>
        <dbReference type="EMBL" id="ETS06724.1"/>
    </source>
</evidence>
<dbReference type="OrthoDB" id="20872at2759"/>
<dbReference type="HOGENOM" id="CLU_658983_0_0_1"/>
<dbReference type="Gene3D" id="2.60.120.260">
    <property type="entry name" value="Galactose-binding domain-like"/>
    <property type="match status" value="1"/>
</dbReference>
<gene>
    <name evidence="1" type="ORF">M419DRAFT_69375</name>
</gene>
<organism evidence="1 2">
    <name type="scientific">Hypocrea jecorina (strain ATCC 56765 / BCRC 32924 / NRRL 11460 / Rut C-30)</name>
    <name type="common">Trichoderma reesei</name>
    <dbReference type="NCBI Taxonomy" id="1344414"/>
    <lineage>
        <taxon>Eukaryota</taxon>
        <taxon>Fungi</taxon>
        <taxon>Dikarya</taxon>
        <taxon>Ascomycota</taxon>
        <taxon>Pezizomycotina</taxon>
        <taxon>Sordariomycetes</taxon>
        <taxon>Hypocreomycetidae</taxon>
        <taxon>Hypocreales</taxon>
        <taxon>Hypocreaceae</taxon>
        <taxon>Trichoderma</taxon>
    </lineage>
</organism>
<dbReference type="InterPro" id="IPR051913">
    <property type="entry name" value="GH2_Domain-Containing"/>
</dbReference>
<reference evidence="2" key="1">
    <citation type="journal article" date="2013" name="Ind. Biotechnol.">
        <title>Comparative genomics analysis of Trichoderma reesei strains.</title>
        <authorList>
            <person name="Koike H."/>
            <person name="Aerts A."/>
            <person name="LaButti K."/>
            <person name="Grigoriev I.V."/>
            <person name="Baker S.E."/>
        </authorList>
    </citation>
    <scope>NUCLEOTIDE SEQUENCE [LARGE SCALE GENOMIC DNA]</scope>
    <source>
        <strain evidence="2">ATCC 56765 / BCRC 32924 / NRRL 11460 / Rut C-30</strain>
    </source>
</reference>